<dbReference type="eggNOG" id="COG4544">
    <property type="taxonomic scope" value="Bacteria"/>
</dbReference>
<organism evidence="1 2">
    <name type="scientific">Vibrio navarrensis</name>
    <dbReference type="NCBI Taxonomy" id="29495"/>
    <lineage>
        <taxon>Bacteria</taxon>
        <taxon>Pseudomonadati</taxon>
        <taxon>Pseudomonadota</taxon>
        <taxon>Gammaproteobacteria</taxon>
        <taxon>Vibrionales</taxon>
        <taxon>Vibrionaceae</taxon>
        <taxon>Vibrio</taxon>
    </lineage>
</organism>
<evidence type="ECO:0000313" key="2">
    <source>
        <dbReference type="Proteomes" id="UP000029994"/>
    </source>
</evidence>
<dbReference type="NCBIfam" id="NF033429">
    <property type="entry name" value="ImuA_translesion"/>
    <property type="match status" value="1"/>
</dbReference>
<evidence type="ECO:0000313" key="1">
    <source>
        <dbReference type="EMBL" id="KGK08741.1"/>
    </source>
</evidence>
<name>A0A099LMU1_9VIBR</name>
<proteinExistence type="predicted"/>
<comment type="caution">
    <text evidence="1">The sequence shown here is derived from an EMBL/GenBank/DDBJ whole genome shotgun (WGS) entry which is preliminary data.</text>
</comment>
<dbReference type="Proteomes" id="UP000029994">
    <property type="component" value="Unassembled WGS sequence"/>
</dbReference>
<reference evidence="1 2" key="1">
    <citation type="submission" date="2014-04" db="EMBL/GenBank/DDBJ databases">
        <title>Genome sequencing of Vibrio navarrensis strains.</title>
        <authorList>
            <person name="Gladney L.M."/>
            <person name="Katz L.S."/>
            <person name="Marino-Ramirez L."/>
            <person name="Jordan I.K."/>
        </authorList>
    </citation>
    <scope>NUCLEOTIDE SEQUENCE [LARGE SCALE GENOMIC DNA]</scope>
    <source>
        <strain evidence="1 2">ATCC 51183</strain>
    </source>
</reference>
<protein>
    <submittedName>
        <fullName evidence="1">Recombinase RecA</fullName>
    </submittedName>
</protein>
<dbReference type="EMBL" id="JMCG01000002">
    <property type="protein sequence ID" value="KGK08741.1"/>
    <property type="molecule type" value="Genomic_DNA"/>
</dbReference>
<dbReference type="AlphaFoldDB" id="A0A099LMU1"/>
<dbReference type="GeneID" id="43684593"/>
<dbReference type="InterPro" id="IPR027417">
    <property type="entry name" value="P-loop_NTPase"/>
</dbReference>
<accession>A0A099LMU1</accession>
<sequence length="229" mass="25306">MQDIIQTLKNQHLIWQADQTSTEQSGIVISSGYTELDHLLGGGFPSHGVVEIESQLAIGELRLLTSLLQQRFQEGMVVLLQPPAQVNAAFFAYLGYPLAETLVLLPDSAKKALWAAEQCLKSGACRCVLLWQNELEIHQVKRLQVASEQGASLLFVFRLPQPMRLSLPVSLSLTLQPRPFGLCVQVKKRKGGWSRGTTEIDFRPLFTSLTLPSATLPDSVLSFPVVREG</sequence>
<dbReference type="SUPFAM" id="SSF52540">
    <property type="entry name" value="P-loop containing nucleoside triphosphate hydrolases"/>
    <property type="match status" value="1"/>
</dbReference>
<dbReference type="Gene3D" id="3.40.50.300">
    <property type="entry name" value="P-loop containing nucleotide triphosphate hydrolases"/>
    <property type="match status" value="1"/>
</dbReference>
<dbReference type="PIRSF" id="PIRSF037290">
    <property type="entry name" value="UCP037290"/>
    <property type="match status" value="1"/>
</dbReference>
<dbReference type="InterPro" id="IPR017166">
    <property type="entry name" value="UCP037290"/>
</dbReference>
<dbReference type="STRING" id="29495.EA26_16055"/>
<keyword evidence="2" id="KW-1185">Reference proteome</keyword>
<dbReference type="RefSeq" id="WP_039429774.1">
    <property type="nucleotide sequence ID" value="NZ_CP061845.1"/>
</dbReference>
<dbReference type="InterPro" id="IPR047610">
    <property type="entry name" value="ImuA_translesion"/>
</dbReference>
<gene>
    <name evidence="1" type="ORF">EA26_16055</name>
</gene>